<dbReference type="PANTHER" id="PTHR34933">
    <property type="entry name" value="FLAGELLAR L-RING PROTEIN"/>
    <property type="match status" value="1"/>
</dbReference>
<evidence type="ECO:0000256" key="4">
    <source>
        <dbReference type="ARBA" id="ARBA00011439"/>
    </source>
</evidence>
<evidence type="ECO:0000256" key="8">
    <source>
        <dbReference type="ARBA" id="ARBA00023143"/>
    </source>
</evidence>
<dbReference type="PANTHER" id="PTHR34933:SF3">
    <property type="entry name" value="FLAGELLAR L-RING PROTEIN"/>
    <property type="match status" value="1"/>
</dbReference>
<dbReference type="PRINTS" id="PR01008">
    <property type="entry name" value="FLGLRINGFLGH"/>
</dbReference>
<name>A0A242NFP5_9GAMM</name>
<keyword evidence="11" id="KW-0282">Flagellum</keyword>
<keyword evidence="5 10" id="KW-0732">Signal</keyword>
<evidence type="ECO:0000313" key="14">
    <source>
        <dbReference type="Proteomes" id="UP000194977"/>
    </source>
</evidence>
<keyword evidence="6 10" id="KW-0472">Membrane</keyword>
<comment type="function">
    <text evidence="1 10">Assembles around the rod to form the L-ring and probably protects the motor/basal body from shearing forces during rotation.</text>
</comment>
<protein>
    <recommendedName>
        <fullName evidence="10">Flagellar L-ring protein</fullName>
    </recommendedName>
    <alternativeName>
        <fullName evidence="10">Basal body L-ring protein</fullName>
    </alternativeName>
</protein>
<dbReference type="Proteomes" id="UP000194977">
    <property type="component" value="Unassembled WGS sequence"/>
</dbReference>
<dbReference type="EMBL" id="NART01000036">
    <property type="protein sequence ID" value="OTQ09623.1"/>
    <property type="molecule type" value="Genomic_DNA"/>
</dbReference>
<dbReference type="RefSeq" id="WP_025316662.1">
    <property type="nucleotide sequence ID" value="NZ_CAMLAF010000009.1"/>
</dbReference>
<keyword evidence="13" id="KW-1185">Reference proteome</keyword>
<dbReference type="HAMAP" id="MF_00415">
    <property type="entry name" value="FlgH"/>
    <property type="match status" value="1"/>
</dbReference>
<keyword evidence="8 10" id="KW-0975">Bacterial flagellum</keyword>
<accession>A0A242NFP5</accession>
<sequence length="229" mass="24734">MINLVKYLYILMTFFLLSCAQLPKKALVEGETSIVPKMPDIVNTSGSIYQAAQPTSFGYQPMFEDRRPRNIGDVLTIVLQENVSASKSSSVNAGRNGALNVGVKTVPHFLDGLVGRGKADTDISGSNDFKGSGGANAKNTFSGTITVTVQNVMINGNLKVIGEKQIAINQGTEFIRFSGVVNPRTISGNNTVISTQVADARIEYVGNGYIDEAQTMGWLQRLFLNFSPF</sequence>
<keyword evidence="10" id="KW-0998">Cell outer membrane</keyword>
<evidence type="ECO:0000256" key="6">
    <source>
        <dbReference type="ARBA" id="ARBA00023136"/>
    </source>
</evidence>
<evidence type="ECO:0000313" key="12">
    <source>
        <dbReference type="EMBL" id="OTQ09623.1"/>
    </source>
</evidence>
<keyword evidence="9 10" id="KW-0449">Lipoprotein</keyword>
<evidence type="ECO:0000256" key="3">
    <source>
        <dbReference type="ARBA" id="ARBA00006929"/>
    </source>
</evidence>
<dbReference type="PROSITE" id="PS51257">
    <property type="entry name" value="PROKAR_LIPOPROTEIN"/>
    <property type="match status" value="1"/>
</dbReference>
<comment type="similarity">
    <text evidence="3 10">Belongs to the FlgH family.</text>
</comment>
<keyword evidence="11" id="KW-0966">Cell projection</keyword>
<evidence type="ECO:0000256" key="5">
    <source>
        <dbReference type="ARBA" id="ARBA00022729"/>
    </source>
</evidence>
<evidence type="ECO:0000256" key="10">
    <source>
        <dbReference type="HAMAP-Rule" id="MF_00415"/>
    </source>
</evidence>
<dbReference type="Pfam" id="PF02107">
    <property type="entry name" value="FlgH"/>
    <property type="match status" value="1"/>
</dbReference>
<evidence type="ECO:0000256" key="1">
    <source>
        <dbReference type="ARBA" id="ARBA00002591"/>
    </source>
</evidence>
<comment type="caution">
    <text evidence="11">The sequence shown here is derived from an EMBL/GenBank/DDBJ whole genome shotgun (WGS) entry which is preliminary data.</text>
</comment>
<dbReference type="GO" id="GO:0009427">
    <property type="term" value="C:bacterial-type flagellum basal body, distal rod, L ring"/>
    <property type="evidence" value="ECO:0007669"/>
    <property type="project" value="InterPro"/>
</dbReference>
<gene>
    <name evidence="10" type="primary">flgH</name>
    <name evidence="12" type="ORF">B6C91_08585</name>
    <name evidence="11" type="ORF">B6D08_10075</name>
</gene>
<dbReference type="GO" id="GO:0009279">
    <property type="term" value="C:cell outer membrane"/>
    <property type="evidence" value="ECO:0007669"/>
    <property type="project" value="UniProtKB-SubCell"/>
</dbReference>
<reference evidence="13 14" key="1">
    <citation type="submission" date="2017-03" db="EMBL/GenBank/DDBJ databases">
        <title>Comparative genomics of honeybee gut symbionts reveal geographically distinct and subgroup specific antibiotic resistance.</title>
        <authorList>
            <person name="Ludvigsen J."/>
            <person name="Porcellato D."/>
            <person name="Labee-Lund T.M."/>
            <person name="Amdam G.V."/>
            <person name="Rudi K."/>
        </authorList>
    </citation>
    <scope>NUCLEOTIDE SEQUENCE [LARGE SCALE GENOMIC DNA]</scope>
    <source>
        <strain evidence="11 14">A-7-12</strain>
        <strain evidence="12 13">A-9-12</strain>
    </source>
</reference>
<evidence type="ECO:0000313" key="11">
    <source>
        <dbReference type="EMBL" id="OTP98716.1"/>
    </source>
</evidence>
<keyword evidence="11" id="KW-0969">Cilium</keyword>
<evidence type="ECO:0000313" key="13">
    <source>
        <dbReference type="Proteomes" id="UP000194800"/>
    </source>
</evidence>
<dbReference type="EMBL" id="NARP01000026">
    <property type="protein sequence ID" value="OTP98716.1"/>
    <property type="molecule type" value="Genomic_DNA"/>
</dbReference>
<dbReference type="GO" id="GO:0003774">
    <property type="term" value="F:cytoskeletal motor activity"/>
    <property type="evidence" value="ECO:0007669"/>
    <property type="project" value="InterPro"/>
</dbReference>
<dbReference type="InterPro" id="IPR000527">
    <property type="entry name" value="Flag_Lring"/>
</dbReference>
<dbReference type="AlphaFoldDB" id="A0A242NFP5"/>
<evidence type="ECO:0000256" key="7">
    <source>
        <dbReference type="ARBA" id="ARBA00023139"/>
    </source>
</evidence>
<organism evidence="11 14">
    <name type="scientific">Gilliamella apicola</name>
    <dbReference type="NCBI Taxonomy" id="1196095"/>
    <lineage>
        <taxon>Bacteria</taxon>
        <taxon>Pseudomonadati</taxon>
        <taxon>Pseudomonadota</taxon>
        <taxon>Gammaproteobacteria</taxon>
        <taxon>Orbales</taxon>
        <taxon>Orbaceae</taxon>
        <taxon>Gilliamella</taxon>
    </lineage>
</organism>
<comment type="subunit">
    <text evidence="4 10">The basal body constitutes a major portion of the flagellar organelle and consists of four rings (L,P,S, and M) mounted on a central rod.</text>
</comment>
<dbReference type="Proteomes" id="UP000194800">
    <property type="component" value="Unassembled WGS sequence"/>
</dbReference>
<dbReference type="GO" id="GO:0071973">
    <property type="term" value="P:bacterial-type flagellum-dependent cell motility"/>
    <property type="evidence" value="ECO:0007669"/>
    <property type="project" value="InterPro"/>
</dbReference>
<dbReference type="GeneID" id="29850429"/>
<proteinExistence type="inferred from homology"/>
<evidence type="ECO:0000256" key="9">
    <source>
        <dbReference type="ARBA" id="ARBA00023288"/>
    </source>
</evidence>
<comment type="subcellular location">
    <subcellularLocation>
        <location evidence="10">Cell outer membrane</location>
        <topology evidence="10">Lipid-anchor</topology>
    </subcellularLocation>
    <subcellularLocation>
        <location evidence="10">Bacterial flagellum basal body</location>
    </subcellularLocation>
    <subcellularLocation>
        <location evidence="2">Membrane</location>
        <topology evidence="2">Lipid-anchor</topology>
    </subcellularLocation>
</comment>
<dbReference type="OrthoDB" id="9789463at2"/>
<keyword evidence="7" id="KW-0564">Palmitate</keyword>
<evidence type="ECO:0000256" key="2">
    <source>
        <dbReference type="ARBA" id="ARBA00004635"/>
    </source>
</evidence>